<sequence length="200" mass="21850">MITILDYSVNNLRSVQKAFEHLGHKTLVTSDPEVVARAEKLVLPGVGAFGEAMRNLRQKELVEPIIEAASSGKHIMGVCLGMQLLFDWSEELGIFAGLGILGGKIEKFPALPDLKVPHMGWSGLQFPHQSKLFAGLPQGEMCYFVHSYHAICDEEIVAATGHHGMEFVAGVERDNVMGAQFHPEKSSAAGLKILDNFARL</sequence>
<evidence type="ECO:0000256" key="9">
    <source>
        <dbReference type="ARBA" id="ARBA00023239"/>
    </source>
</evidence>
<dbReference type="InterPro" id="IPR017926">
    <property type="entry name" value="GATASE"/>
</dbReference>
<dbReference type="PROSITE" id="PS51273">
    <property type="entry name" value="GATASE_TYPE_1"/>
    <property type="match status" value="1"/>
</dbReference>
<evidence type="ECO:0000256" key="6">
    <source>
        <dbReference type="ARBA" id="ARBA00022801"/>
    </source>
</evidence>
<dbReference type="OrthoDB" id="9807137at2"/>
<dbReference type="GO" id="GO:0000105">
    <property type="term" value="P:L-histidine biosynthetic process"/>
    <property type="evidence" value="ECO:0007669"/>
    <property type="project" value="UniProtKB-UniRule"/>
</dbReference>
<evidence type="ECO:0000256" key="2">
    <source>
        <dbReference type="ARBA" id="ARBA00005091"/>
    </source>
</evidence>
<evidence type="ECO:0000256" key="8">
    <source>
        <dbReference type="ARBA" id="ARBA00023102"/>
    </source>
</evidence>
<dbReference type="UniPathway" id="UPA00031">
    <property type="reaction ID" value="UER00010"/>
</dbReference>
<evidence type="ECO:0000256" key="11">
    <source>
        <dbReference type="ARBA" id="ARBA00049534"/>
    </source>
</evidence>
<evidence type="ECO:0000256" key="1">
    <source>
        <dbReference type="ARBA" id="ARBA00004496"/>
    </source>
</evidence>
<dbReference type="HAMAP" id="MF_00278">
    <property type="entry name" value="HisH"/>
    <property type="match status" value="1"/>
</dbReference>
<comment type="caution">
    <text evidence="15">The sequence shown here is derived from an EMBL/GenBank/DDBJ whole genome shotgun (WGS) entry which is preliminary data.</text>
</comment>
<dbReference type="NCBIfam" id="TIGR01855">
    <property type="entry name" value="IMP_synth_hisH"/>
    <property type="match status" value="1"/>
</dbReference>
<dbReference type="RefSeq" id="WP_105483197.1">
    <property type="nucleotide sequence ID" value="NZ_NIGF01000005.1"/>
</dbReference>
<dbReference type="Proteomes" id="UP000237684">
    <property type="component" value="Unassembled WGS sequence"/>
</dbReference>
<protein>
    <recommendedName>
        <fullName evidence="12">Imidazole glycerol phosphate synthase subunit HisH</fullName>
        <ecNumber evidence="12">4.3.2.10</ecNumber>
    </recommendedName>
    <alternativeName>
        <fullName evidence="12">IGP synthase glutaminase subunit</fullName>
        <ecNumber evidence="12">3.5.1.2</ecNumber>
    </alternativeName>
    <alternativeName>
        <fullName evidence="12">IGP synthase subunit HisH</fullName>
    </alternativeName>
    <alternativeName>
        <fullName evidence="12">ImGP synthase subunit HisH</fullName>
        <shortName evidence="12">IGPS subunit HisH</shortName>
    </alternativeName>
</protein>
<keyword evidence="9 12" id="KW-0456">Lyase</keyword>
<dbReference type="Gene3D" id="3.40.50.880">
    <property type="match status" value="1"/>
</dbReference>
<dbReference type="InParanoid" id="A0A2S8SUD2"/>
<keyword evidence="16" id="KW-1185">Reference proteome</keyword>
<keyword evidence="4 12" id="KW-0963">Cytoplasm</keyword>
<dbReference type="PIRSF" id="PIRSF000495">
    <property type="entry name" value="Amidotransf_hisH"/>
    <property type="match status" value="1"/>
</dbReference>
<evidence type="ECO:0000256" key="4">
    <source>
        <dbReference type="ARBA" id="ARBA00022490"/>
    </source>
</evidence>
<dbReference type="GO" id="GO:0000107">
    <property type="term" value="F:imidazoleglycerol-phosphate synthase activity"/>
    <property type="evidence" value="ECO:0007669"/>
    <property type="project" value="UniProtKB-UniRule"/>
</dbReference>
<dbReference type="GO" id="GO:0005737">
    <property type="term" value="C:cytoplasm"/>
    <property type="evidence" value="ECO:0007669"/>
    <property type="project" value="UniProtKB-SubCell"/>
</dbReference>
<dbReference type="SUPFAM" id="SSF52317">
    <property type="entry name" value="Class I glutamine amidotransferase-like"/>
    <property type="match status" value="1"/>
</dbReference>
<proteinExistence type="inferred from homology"/>
<comment type="pathway">
    <text evidence="2 12">Amino-acid biosynthesis; L-histidine biosynthesis; L-histidine from 5-phospho-alpha-D-ribose 1-diphosphate: step 5/9.</text>
</comment>
<evidence type="ECO:0000313" key="15">
    <source>
        <dbReference type="EMBL" id="PQV64405.1"/>
    </source>
</evidence>
<keyword evidence="7 12" id="KW-0315">Glutamine amidotransferase</keyword>
<dbReference type="EC" id="4.3.2.10" evidence="12"/>
<feature type="active site" evidence="12 13">
    <location>
        <position position="184"/>
    </location>
</feature>
<comment type="subunit">
    <text evidence="3 12">Heterodimer of HisH and HisF.</text>
</comment>
<dbReference type="EC" id="3.5.1.2" evidence="12"/>
<keyword evidence="6 12" id="KW-0378">Hydrolase</keyword>
<keyword evidence="15" id="KW-0808">Transferase</keyword>
<dbReference type="InterPro" id="IPR029062">
    <property type="entry name" value="Class_I_gatase-like"/>
</dbReference>
<feature type="active site" evidence="12 13">
    <location>
        <position position="182"/>
    </location>
</feature>
<dbReference type="InterPro" id="IPR010139">
    <property type="entry name" value="Imidazole-glycPsynth_HisH"/>
</dbReference>
<evidence type="ECO:0000313" key="16">
    <source>
        <dbReference type="Proteomes" id="UP000237684"/>
    </source>
</evidence>
<comment type="catalytic activity">
    <reaction evidence="11 12">
        <text>L-glutamine + H2O = L-glutamate + NH4(+)</text>
        <dbReference type="Rhea" id="RHEA:15889"/>
        <dbReference type="ChEBI" id="CHEBI:15377"/>
        <dbReference type="ChEBI" id="CHEBI:28938"/>
        <dbReference type="ChEBI" id="CHEBI:29985"/>
        <dbReference type="ChEBI" id="CHEBI:58359"/>
        <dbReference type="EC" id="3.5.1.2"/>
    </reaction>
</comment>
<evidence type="ECO:0000259" key="14">
    <source>
        <dbReference type="Pfam" id="PF00117"/>
    </source>
</evidence>
<dbReference type="GO" id="GO:0016829">
    <property type="term" value="F:lyase activity"/>
    <property type="evidence" value="ECO:0007669"/>
    <property type="project" value="UniProtKB-KW"/>
</dbReference>
<dbReference type="AlphaFoldDB" id="A0A2S8SUD2"/>
<dbReference type="FunFam" id="3.40.50.880:FF:000009">
    <property type="entry name" value="Imidazole glycerol phosphate synthase subunit HisH"/>
    <property type="match status" value="1"/>
</dbReference>
<dbReference type="PANTHER" id="PTHR42701:SF1">
    <property type="entry name" value="IMIDAZOLE GLYCEROL PHOSPHATE SYNTHASE SUBUNIT HISH"/>
    <property type="match status" value="1"/>
</dbReference>
<keyword evidence="8 12" id="KW-0368">Histidine biosynthesis</keyword>
<evidence type="ECO:0000256" key="13">
    <source>
        <dbReference type="PIRSR" id="PIRSR000495-1"/>
    </source>
</evidence>
<dbReference type="GO" id="GO:0004359">
    <property type="term" value="F:glutaminase activity"/>
    <property type="evidence" value="ECO:0007669"/>
    <property type="project" value="UniProtKB-EC"/>
</dbReference>
<dbReference type="FunCoup" id="A0A2S8SUD2">
    <property type="interactions" value="345"/>
</dbReference>
<evidence type="ECO:0000256" key="10">
    <source>
        <dbReference type="ARBA" id="ARBA00047838"/>
    </source>
</evidence>
<dbReference type="EMBL" id="NIGF01000005">
    <property type="protein sequence ID" value="PQV64405.1"/>
    <property type="molecule type" value="Genomic_DNA"/>
</dbReference>
<dbReference type="CDD" id="cd01748">
    <property type="entry name" value="GATase1_IGP_Synthase"/>
    <property type="match status" value="1"/>
</dbReference>
<evidence type="ECO:0000256" key="5">
    <source>
        <dbReference type="ARBA" id="ARBA00022605"/>
    </source>
</evidence>
<dbReference type="Pfam" id="PF00117">
    <property type="entry name" value="GATase"/>
    <property type="match status" value="1"/>
</dbReference>
<comment type="catalytic activity">
    <reaction evidence="10 12">
        <text>5-[(5-phospho-1-deoxy-D-ribulos-1-ylimino)methylamino]-1-(5-phospho-beta-D-ribosyl)imidazole-4-carboxamide + L-glutamine = D-erythro-1-(imidazol-4-yl)glycerol 3-phosphate + 5-amino-1-(5-phospho-beta-D-ribosyl)imidazole-4-carboxamide + L-glutamate + H(+)</text>
        <dbReference type="Rhea" id="RHEA:24793"/>
        <dbReference type="ChEBI" id="CHEBI:15378"/>
        <dbReference type="ChEBI" id="CHEBI:29985"/>
        <dbReference type="ChEBI" id="CHEBI:58278"/>
        <dbReference type="ChEBI" id="CHEBI:58359"/>
        <dbReference type="ChEBI" id="CHEBI:58475"/>
        <dbReference type="ChEBI" id="CHEBI:58525"/>
        <dbReference type="EC" id="4.3.2.10"/>
    </reaction>
</comment>
<feature type="domain" description="Glutamine amidotransferase" evidence="14">
    <location>
        <begin position="4"/>
        <end position="197"/>
    </location>
</feature>
<feature type="active site" description="Nucleophile" evidence="12 13">
    <location>
        <position position="79"/>
    </location>
</feature>
<reference evidence="15 16" key="1">
    <citation type="journal article" date="2018" name="Syst. Appl. Microbiol.">
        <title>Abditibacterium utsteinense sp. nov., the first cultivated member of candidate phylum FBP, isolated from ice-free Antarctic soil samples.</title>
        <authorList>
            <person name="Tahon G."/>
            <person name="Tytgat B."/>
            <person name="Lebbe L."/>
            <person name="Carlier A."/>
            <person name="Willems A."/>
        </authorList>
    </citation>
    <scope>NUCLEOTIDE SEQUENCE [LARGE SCALE GENOMIC DNA]</scope>
    <source>
        <strain evidence="15 16">LMG 29911</strain>
    </source>
</reference>
<organism evidence="15 16">
    <name type="scientific">Abditibacterium utsteinense</name>
    <dbReference type="NCBI Taxonomy" id="1960156"/>
    <lineage>
        <taxon>Bacteria</taxon>
        <taxon>Pseudomonadati</taxon>
        <taxon>Abditibacteriota</taxon>
        <taxon>Abditibacteriia</taxon>
        <taxon>Abditibacteriales</taxon>
        <taxon>Abditibacteriaceae</taxon>
        <taxon>Abditibacterium</taxon>
    </lineage>
</organism>
<evidence type="ECO:0000256" key="3">
    <source>
        <dbReference type="ARBA" id="ARBA00011152"/>
    </source>
</evidence>
<comment type="function">
    <text evidence="12">IGPS catalyzes the conversion of PRFAR and glutamine to IGP, AICAR and glutamate. The HisH subunit catalyzes the hydrolysis of glutamine to glutamate and ammonia as part of the synthesis of IGP and AICAR. The resulting ammonia molecule is channeled to the active site of HisF.</text>
</comment>
<dbReference type="PANTHER" id="PTHR42701">
    <property type="entry name" value="IMIDAZOLE GLYCEROL PHOSPHATE SYNTHASE SUBUNIT HISH"/>
    <property type="match status" value="1"/>
</dbReference>
<evidence type="ECO:0000256" key="12">
    <source>
        <dbReference type="HAMAP-Rule" id="MF_00278"/>
    </source>
</evidence>
<evidence type="ECO:0000256" key="7">
    <source>
        <dbReference type="ARBA" id="ARBA00022962"/>
    </source>
</evidence>
<gene>
    <name evidence="12" type="primary">hisH</name>
    <name evidence="15" type="ORF">B1R32_10586</name>
</gene>
<name>A0A2S8SUD2_9BACT</name>
<keyword evidence="5 12" id="KW-0028">Amino-acid biosynthesis</keyword>
<accession>A0A2S8SUD2</accession>
<comment type="subcellular location">
    <subcellularLocation>
        <location evidence="1 12">Cytoplasm</location>
    </subcellularLocation>
</comment>